<evidence type="ECO:0000313" key="14">
    <source>
        <dbReference type="EMBL" id="ELK11448.1"/>
    </source>
</evidence>
<evidence type="ECO:0000313" key="15">
    <source>
        <dbReference type="Proteomes" id="UP000010552"/>
    </source>
</evidence>
<feature type="transmembrane region" description="Helical" evidence="12">
    <location>
        <begin position="108"/>
        <end position="128"/>
    </location>
</feature>
<dbReference type="InterPro" id="IPR000276">
    <property type="entry name" value="GPCR_Rhodpsn"/>
</dbReference>
<keyword evidence="7 11" id="KW-1015">Disulfide bond</keyword>
<dbReference type="InterPro" id="IPR017452">
    <property type="entry name" value="GPCR_Rhodpsn_7TM"/>
</dbReference>
<feature type="transmembrane region" description="Helical" evidence="12">
    <location>
        <begin position="148"/>
        <end position="167"/>
    </location>
</feature>
<dbReference type="PANTHER" id="PTHR24232:SF21">
    <property type="entry name" value="PROTEINASE-ACTIVATED RECEPTOR 2"/>
    <property type="match status" value="1"/>
</dbReference>
<feature type="transmembrane region" description="Helical" evidence="12">
    <location>
        <begin position="188"/>
        <end position="209"/>
    </location>
</feature>
<dbReference type="STRING" id="9402.L5KLL6"/>
<evidence type="ECO:0000256" key="8">
    <source>
        <dbReference type="ARBA" id="ARBA00023170"/>
    </source>
</evidence>
<evidence type="ECO:0000256" key="6">
    <source>
        <dbReference type="ARBA" id="ARBA00023136"/>
    </source>
</evidence>
<dbReference type="PRINTS" id="PR00237">
    <property type="entry name" value="GPCRRHODOPSN"/>
</dbReference>
<feature type="transmembrane region" description="Helical" evidence="12">
    <location>
        <begin position="240"/>
        <end position="262"/>
    </location>
</feature>
<dbReference type="FunFam" id="1.20.1070.10:FF:000040">
    <property type="entry name" value="Coagulation factor 2 (thrombin) receptor"/>
    <property type="match status" value="1"/>
</dbReference>
<evidence type="ECO:0000259" key="13">
    <source>
        <dbReference type="PROSITE" id="PS50262"/>
    </source>
</evidence>
<dbReference type="GO" id="GO:0005886">
    <property type="term" value="C:plasma membrane"/>
    <property type="evidence" value="ECO:0007669"/>
    <property type="project" value="UniProtKB-SubCell"/>
</dbReference>
<feature type="transmembrane region" description="Helical" evidence="12">
    <location>
        <begin position="366"/>
        <end position="387"/>
    </location>
</feature>
<feature type="transmembrane region" description="Helical" evidence="12">
    <location>
        <begin position="323"/>
        <end position="345"/>
    </location>
</feature>
<dbReference type="GO" id="GO:0015057">
    <property type="term" value="F:thrombin-activated receptor activity"/>
    <property type="evidence" value="ECO:0007669"/>
    <property type="project" value="InterPro"/>
</dbReference>
<keyword evidence="4 12" id="KW-1133">Transmembrane helix</keyword>
<feature type="transmembrane region" description="Helical" evidence="12">
    <location>
        <begin position="283"/>
        <end position="311"/>
    </location>
</feature>
<keyword evidence="3 12" id="KW-0812">Transmembrane</keyword>
<dbReference type="EMBL" id="KB030673">
    <property type="protein sequence ID" value="ELK11448.1"/>
    <property type="molecule type" value="Genomic_DNA"/>
</dbReference>
<evidence type="ECO:0000256" key="4">
    <source>
        <dbReference type="ARBA" id="ARBA00022989"/>
    </source>
</evidence>
<evidence type="ECO:0000256" key="9">
    <source>
        <dbReference type="ARBA" id="ARBA00023180"/>
    </source>
</evidence>
<dbReference type="PRINTS" id="PR01428">
    <property type="entry name" value="PROTEASEAR"/>
</dbReference>
<keyword evidence="6 12" id="KW-0472">Membrane</keyword>
<evidence type="ECO:0000256" key="12">
    <source>
        <dbReference type="SAM" id="Phobius"/>
    </source>
</evidence>
<protein>
    <submittedName>
        <fullName evidence="14">Proteinase-activated receptor 2</fullName>
    </submittedName>
</protein>
<dbReference type="InterPro" id="IPR003912">
    <property type="entry name" value="Protea_act_rcpt"/>
</dbReference>
<dbReference type="Proteomes" id="UP000010552">
    <property type="component" value="Unassembled WGS sequence"/>
</dbReference>
<keyword evidence="9" id="KW-0325">Glycoprotein</keyword>
<keyword evidence="15" id="KW-1185">Reference proteome</keyword>
<evidence type="ECO:0000256" key="1">
    <source>
        <dbReference type="ARBA" id="ARBA00004651"/>
    </source>
</evidence>
<organism evidence="14 15">
    <name type="scientific">Pteropus alecto</name>
    <name type="common">Black flying fox</name>
    <dbReference type="NCBI Taxonomy" id="9402"/>
    <lineage>
        <taxon>Eukaryota</taxon>
        <taxon>Metazoa</taxon>
        <taxon>Chordata</taxon>
        <taxon>Craniata</taxon>
        <taxon>Vertebrata</taxon>
        <taxon>Euteleostomi</taxon>
        <taxon>Mammalia</taxon>
        <taxon>Eutheria</taxon>
        <taxon>Laurasiatheria</taxon>
        <taxon>Chiroptera</taxon>
        <taxon>Yinpterochiroptera</taxon>
        <taxon>Pteropodoidea</taxon>
        <taxon>Pteropodidae</taxon>
        <taxon>Pteropodinae</taxon>
        <taxon>Pteropus</taxon>
    </lineage>
</organism>
<evidence type="ECO:0000256" key="3">
    <source>
        <dbReference type="ARBA" id="ARBA00022692"/>
    </source>
</evidence>
<proteinExistence type="predicted"/>
<evidence type="ECO:0000256" key="11">
    <source>
        <dbReference type="PIRSR" id="PIRSR603912-52"/>
    </source>
</evidence>
<evidence type="ECO:0000256" key="2">
    <source>
        <dbReference type="ARBA" id="ARBA00022475"/>
    </source>
</evidence>
<reference evidence="15" key="1">
    <citation type="journal article" date="2013" name="Science">
        <title>Comparative analysis of bat genomes provides insight into the evolution of flight and immunity.</title>
        <authorList>
            <person name="Zhang G."/>
            <person name="Cowled C."/>
            <person name="Shi Z."/>
            <person name="Huang Z."/>
            <person name="Bishop-Lilly K.A."/>
            <person name="Fang X."/>
            <person name="Wynne J.W."/>
            <person name="Xiong Z."/>
            <person name="Baker M.L."/>
            <person name="Zhao W."/>
            <person name="Tachedjian M."/>
            <person name="Zhu Y."/>
            <person name="Zhou P."/>
            <person name="Jiang X."/>
            <person name="Ng J."/>
            <person name="Yang L."/>
            <person name="Wu L."/>
            <person name="Xiao J."/>
            <person name="Feng Y."/>
            <person name="Chen Y."/>
            <person name="Sun X."/>
            <person name="Zhang Y."/>
            <person name="Marsh G.A."/>
            <person name="Crameri G."/>
            <person name="Broder C.C."/>
            <person name="Frey K.G."/>
            <person name="Wang L.F."/>
            <person name="Wang J."/>
        </authorList>
    </citation>
    <scope>NUCLEOTIDE SEQUENCE [LARGE SCALE GENOMIC DNA]</scope>
</reference>
<name>L5KLL6_PTEAL</name>
<evidence type="ECO:0000256" key="10">
    <source>
        <dbReference type="ARBA" id="ARBA00023224"/>
    </source>
</evidence>
<keyword evidence="2" id="KW-1003">Cell membrane</keyword>
<dbReference type="InterPro" id="IPR002281">
    <property type="entry name" value="Pro_rcpt_2"/>
</dbReference>
<gene>
    <name evidence="14" type="ORF">PAL_GLEAN10024905</name>
</gene>
<dbReference type="FunCoup" id="L5KLL6">
    <property type="interactions" value="186"/>
</dbReference>
<dbReference type="GO" id="GO:0007596">
    <property type="term" value="P:blood coagulation"/>
    <property type="evidence" value="ECO:0007669"/>
    <property type="project" value="InterPro"/>
</dbReference>
<dbReference type="Gene3D" id="1.20.1070.10">
    <property type="entry name" value="Rhodopsin 7-helix transmembrane proteins"/>
    <property type="match status" value="1"/>
</dbReference>
<keyword evidence="8 14" id="KW-0675">Receptor</keyword>
<dbReference type="PROSITE" id="PS50262">
    <property type="entry name" value="G_PROTEIN_RECEP_F1_2"/>
    <property type="match status" value="1"/>
</dbReference>
<accession>L5KLL6</accession>
<dbReference type="CDD" id="cd15370">
    <property type="entry name" value="7tmA_PAR2"/>
    <property type="match status" value="1"/>
</dbReference>
<feature type="domain" description="G-protein coupled receptors family 1 profile" evidence="13">
    <location>
        <begin position="90"/>
        <end position="342"/>
    </location>
</feature>
<dbReference type="AlphaFoldDB" id="L5KLL6"/>
<dbReference type="PRINTS" id="PR01152">
    <property type="entry name" value="PROTEASEAR2"/>
</dbReference>
<dbReference type="InParanoid" id="L5KLL6"/>
<dbReference type="SUPFAM" id="SSF81321">
    <property type="entry name" value="Family A G protein-coupled receptor-like"/>
    <property type="match status" value="1"/>
</dbReference>
<feature type="transmembrane region" description="Helical" evidence="12">
    <location>
        <begin position="78"/>
        <end position="99"/>
    </location>
</feature>
<keyword evidence="10" id="KW-0807">Transducer</keyword>
<dbReference type="eggNOG" id="ENOG502QR8S">
    <property type="taxonomic scope" value="Eukaryota"/>
</dbReference>
<dbReference type="GO" id="GO:0007200">
    <property type="term" value="P:phospholipase C-activating G protein-coupled receptor signaling pathway"/>
    <property type="evidence" value="ECO:0007669"/>
    <property type="project" value="TreeGrafter"/>
</dbReference>
<keyword evidence="5" id="KW-0297">G-protein coupled receptor</keyword>
<sequence length="420" mass="47205">MQRIEKKARIRGLWQKAARVCGDQGGVNRTSKGRSLIGKIDDSSQISGKGVTVEPSFSVDEFSASILTGKLTSVFLPIVYTIVFMIGLPSNGMALWVFLFRTKKKHPAVIYMANLALADLLSIIWFPLKIAYHIRGNNWIYGESLCKVLIGFFYGNMYCSILFMTCLSVQRYWVIVNPMVHARKKANIAIGVSLGIWLLILLVTIPLYVVKQTTYISSLNITTCHDVLPKEVLVGDMFNYFLSLAIGVFLFPAFLTASAYVLMIRILQSSAIDENSEKKRKRAIKLIVTVLAMYLICFTPSNLLLVVHYFLIKHWGQSHVYSLYIGALCLSTLNSCIDPFVYYFVSQDFRDHAKNALLCRSVRKCRLYPACLRFSALSLLAGLWGLFPYYSGVNNVSKDMEEQDPMPLSGSGWLCLGTPP</sequence>
<dbReference type="Pfam" id="PF00001">
    <property type="entry name" value="7tm_1"/>
    <property type="match status" value="1"/>
</dbReference>
<dbReference type="GO" id="GO:0035025">
    <property type="term" value="P:positive regulation of Rho protein signal transduction"/>
    <property type="evidence" value="ECO:0007669"/>
    <property type="project" value="TreeGrafter"/>
</dbReference>
<feature type="disulfide bond" evidence="11">
    <location>
        <begin position="146"/>
        <end position="224"/>
    </location>
</feature>
<comment type="subcellular location">
    <subcellularLocation>
        <location evidence="1">Cell membrane</location>
        <topology evidence="1">Multi-pass membrane protein</topology>
    </subcellularLocation>
</comment>
<evidence type="ECO:0000256" key="7">
    <source>
        <dbReference type="ARBA" id="ARBA00023157"/>
    </source>
</evidence>
<dbReference type="PANTHER" id="PTHR24232">
    <property type="entry name" value="G-PROTEIN COUPLED RECEPTOR"/>
    <property type="match status" value="1"/>
</dbReference>
<evidence type="ECO:0000256" key="5">
    <source>
        <dbReference type="ARBA" id="ARBA00023040"/>
    </source>
</evidence>